<dbReference type="RefSeq" id="WP_174681165.1">
    <property type="nucleotide sequence ID" value="NZ_JABUQZ010000001.1"/>
</dbReference>
<comment type="caution">
    <text evidence="2">The sequence shown here is derived from an EMBL/GenBank/DDBJ whole genome shotgun (WGS) entry which is preliminary data.</text>
</comment>
<dbReference type="OrthoDB" id="182638at2157"/>
<dbReference type="EMBL" id="JABUQZ010000001">
    <property type="protein sequence ID" value="NUC73320.1"/>
    <property type="molecule type" value="Genomic_DNA"/>
</dbReference>
<dbReference type="EMBL" id="JABURA010000001">
    <property type="protein sequence ID" value="NUB90862.1"/>
    <property type="molecule type" value="Genomic_DNA"/>
</dbReference>
<sequence length="76" mass="8629">MSEDLYRCVCYTCGTERLIEGLEDAQTFFNRHAERSHEVELLNQQTRRQYSEPSAADETPSDESPDGAPETESDDA</sequence>
<feature type="compositionally biased region" description="Acidic residues" evidence="1">
    <location>
        <begin position="59"/>
        <end position="76"/>
    </location>
</feature>
<accession>A0A8J8GM73</accession>
<evidence type="ECO:0000313" key="3">
    <source>
        <dbReference type="EMBL" id="NUC73320.1"/>
    </source>
</evidence>
<evidence type="ECO:0000313" key="2">
    <source>
        <dbReference type="EMBL" id="NUB90862.1"/>
    </source>
</evidence>
<reference evidence="2 5" key="1">
    <citation type="submission" date="2020-06" db="EMBL/GenBank/DDBJ databases">
        <title>Haloterrigena sp. nov., an extremely halophilic archaeon isolated from a saline sediment.</title>
        <authorList>
            <person name="Liu B.-B."/>
        </authorList>
    </citation>
    <scope>NUCLEOTIDE SEQUENCE</scope>
    <source>
        <strain evidence="2">SYSU A121-1</strain>
        <strain evidence="3 5">SYSU A558-1</strain>
    </source>
</reference>
<gene>
    <name evidence="2" type="ORF">HT576_07485</name>
    <name evidence="3" type="ORF">HTZ84_13530</name>
</gene>
<feature type="region of interest" description="Disordered" evidence="1">
    <location>
        <begin position="39"/>
        <end position="76"/>
    </location>
</feature>
<evidence type="ECO:0000313" key="5">
    <source>
        <dbReference type="Proteomes" id="UP001016761"/>
    </source>
</evidence>
<dbReference type="Proteomes" id="UP000728647">
    <property type="component" value="Unassembled WGS sequence"/>
</dbReference>
<name>A0A8J8GM73_9EURY</name>
<evidence type="ECO:0000256" key="1">
    <source>
        <dbReference type="SAM" id="MobiDB-lite"/>
    </source>
</evidence>
<protein>
    <submittedName>
        <fullName evidence="2">Uncharacterized protein</fullName>
    </submittedName>
</protein>
<keyword evidence="5" id="KW-1185">Reference proteome</keyword>
<dbReference type="Proteomes" id="UP001016761">
    <property type="component" value="Unassembled WGS sequence"/>
</dbReference>
<feature type="compositionally biased region" description="Polar residues" evidence="1">
    <location>
        <begin position="42"/>
        <end position="52"/>
    </location>
</feature>
<proteinExistence type="predicted"/>
<dbReference type="AlphaFoldDB" id="A0A8J8GM73"/>
<evidence type="ECO:0000313" key="4">
    <source>
        <dbReference type="Proteomes" id="UP000728647"/>
    </source>
</evidence>
<organism evidence="2 4">
    <name type="scientific">Haloterrigena gelatinilytica</name>
    <dbReference type="NCBI Taxonomy" id="2741724"/>
    <lineage>
        <taxon>Archaea</taxon>
        <taxon>Methanobacteriati</taxon>
        <taxon>Methanobacteriota</taxon>
        <taxon>Stenosarchaea group</taxon>
        <taxon>Halobacteria</taxon>
        <taxon>Halobacteriales</taxon>
        <taxon>Natrialbaceae</taxon>
        <taxon>Haloterrigena</taxon>
    </lineage>
</organism>